<dbReference type="Proteomes" id="UP000007875">
    <property type="component" value="Unassembled WGS sequence"/>
</dbReference>
<reference evidence="1" key="3">
    <citation type="submission" date="2025-09" db="UniProtKB">
        <authorList>
            <consortium name="Ensembl"/>
        </authorList>
    </citation>
    <scope>IDENTIFICATION</scope>
</reference>
<dbReference type="Ensembl" id="ENSCSAVT00000000700.1">
    <property type="protein sequence ID" value="ENSCSAVP00000000693.1"/>
    <property type="gene ID" value="ENSCSAVG00000000387.1"/>
</dbReference>
<reference evidence="2" key="1">
    <citation type="submission" date="2003-08" db="EMBL/GenBank/DDBJ databases">
        <authorList>
            <person name="Birren B."/>
            <person name="Nusbaum C."/>
            <person name="Abebe A."/>
            <person name="Abouelleil A."/>
            <person name="Adekoya E."/>
            <person name="Ait-zahra M."/>
            <person name="Allen N."/>
            <person name="Allen T."/>
            <person name="An P."/>
            <person name="Anderson M."/>
            <person name="Anderson S."/>
            <person name="Arachchi H."/>
            <person name="Armbruster J."/>
            <person name="Bachantsang P."/>
            <person name="Baldwin J."/>
            <person name="Barry A."/>
            <person name="Bayul T."/>
            <person name="Blitshsteyn B."/>
            <person name="Bloom T."/>
            <person name="Blye J."/>
            <person name="Boguslavskiy L."/>
            <person name="Borowsky M."/>
            <person name="Boukhgalter B."/>
            <person name="Brunache A."/>
            <person name="Butler J."/>
            <person name="Calixte N."/>
            <person name="Calvo S."/>
            <person name="Camarata J."/>
            <person name="Campo K."/>
            <person name="Chang J."/>
            <person name="Cheshatsang Y."/>
            <person name="Citroen M."/>
            <person name="Collymore A."/>
            <person name="Considine T."/>
            <person name="Cook A."/>
            <person name="Cooke P."/>
            <person name="Corum B."/>
            <person name="Cuomo C."/>
            <person name="David R."/>
            <person name="Dawoe T."/>
            <person name="Degray S."/>
            <person name="Dodge S."/>
            <person name="Dooley K."/>
            <person name="Dorje P."/>
            <person name="Dorjee K."/>
            <person name="Dorris L."/>
            <person name="Duffey N."/>
            <person name="Dupes A."/>
            <person name="Elkins T."/>
            <person name="Engels R."/>
            <person name="Erickson J."/>
            <person name="Farina A."/>
            <person name="Faro S."/>
            <person name="Ferreira P."/>
            <person name="Fischer H."/>
            <person name="Fitzgerald M."/>
            <person name="Foley K."/>
            <person name="Gage D."/>
            <person name="Galagan J."/>
            <person name="Gearin G."/>
            <person name="Gnerre S."/>
            <person name="Gnirke A."/>
            <person name="Goyette A."/>
            <person name="Graham J."/>
            <person name="Grandbois E."/>
            <person name="Gyaltsen K."/>
            <person name="Hafez N."/>
            <person name="Hagopian D."/>
            <person name="Hagos B."/>
            <person name="Hall J."/>
            <person name="Hatcher B."/>
            <person name="Heller A."/>
            <person name="Higgins H."/>
            <person name="Honan T."/>
            <person name="Horn A."/>
            <person name="Houde N."/>
            <person name="Hughes L."/>
            <person name="Hulme W."/>
            <person name="Husby E."/>
            <person name="Iliev I."/>
            <person name="Jaffe D."/>
            <person name="Jones C."/>
            <person name="Kamal M."/>
            <person name="Kamat A."/>
            <person name="Kamvysselis M."/>
            <person name="Karlsson E."/>
            <person name="Kells C."/>
            <person name="Kieu A."/>
            <person name="Kisner P."/>
            <person name="Kodira C."/>
            <person name="Kulbokas E."/>
            <person name="Labutti K."/>
            <person name="Lama D."/>
            <person name="Landers T."/>
            <person name="Leger J."/>
            <person name="Levine S."/>
            <person name="Lewis D."/>
            <person name="Lewis T."/>
            <person name="Lindblad-toh K."/>
            <person name="Liu X."/>
            <person name="Lokyitsang T."/>
            <person name="Lokyitsang Y."/>
            <person name="Lucien O."/>
            <person name="Lui A."/>
            <person name="Ma L.J."/>
            <person name="Mabbitt R."/>
            <person name="Macdonald J."/>
            <person name="Maclean C."/>
            <person name="Major J."/>
            <person name="Manning J."/>
            <person name="Marabella R."/>
            <person name="Maru K."/>
            <person name="Matthews C."/>
            <person name="Mauceli E."/>
            <person name="Mccarthy M."/>
            <person name="Mcdonough S."/>
            <person name="Mcghee T."/>
            <person name="Meldrim J."/>
            <person name="Meneus L."/>
            <person name="Mesirov J."/>
            <person name="Mihalev A."/>
            <person name="Mihova T."/>
            <person name="Mikkelsen T."/>
            <person name="Mlenga V."/>
            <person name="Moru K."/>
            <person name="Mozes J."/>
            <person name="Mulrain L."/>
            <person name="Munson G."/>
            <person name="Naylor J."/>
            <person name="Newes C."/>
            <person name="Nguyen C."/>
            <person name="Nguyen N."/>
            <person name="Nguyen T."/>
            <person name="Nicol R."/>
            <person name="Nielsen C."/>
            <person name="Nizzari M."/>
            <person name="Norbu C."/>
            <person name="Norbu N."/>
            <person name="O'donnell P."/>
            <person name="Okoawo O."/>
            <person name="O'leary S."/>
            <person name="Omotosho B."/>
            <person name="O'neill K."/>
            <person name="Osman S."/>
            <person name="Parker S."/>
            <person name="Perrin D."/>
            <person name="Phunkhang P."/>
            <person name="Piqani B."/>
            <person name="Purcell S."/>
            <person name="Rachupka T."/>
            <person name="Ramasamy U."/>
            <person name="Rameau R."/>
            <person name="Ray V."/>
            <person name="Raymond C."/>
            <person name="Retta R."/>
            <person name="Richardson S."/>
            <person name="Rise C."/>
            <person name="Rodriguez J."/>
            <person name="Rogers J."/>
            <person name="Rogov P."/>
            <person name="Rutman M."/>
            <person name="Schupbach R."/>
            <person name="Seaman C."/>
            <person name="Settipalli S."/>
            <person name="Sharpe T."/>
            <person name="Sheridan J."/>
            <person name="Sherpa N."/>
            <person name="Shi J."/>
            <person name="Smirnov S."/>
            <person name="Smith C."/>
            <person name="Sougnez C."/>
            <person name="Spencer B."/>
            <person name="Stalker J."/>
            <person name="Stange-thomann N."/>
            <person name="Stavropoulos S."/>
            <person name="Stetson K."/>
            <person name="Stone C."/>
            <person name="Stone S."/>
            <person name="Stubbs M."/>
            <person name="Talamas J."/>
            <person name="Tchuinga P."/>
            <person name="Tenzing P."/>
            <person name="Tesfaye S."/>
            <person name="Theodore J."/>
            <person name="Thoulutsang Y."/>
            <person name="Topham K."/>
            <person name="Towey S."/>
            <person name="Tsamla T."/>
            <person name="Tsomo N."/>
            <person name="Vallee D."/>
            <person name="Vassiliev H."/>
            <person name="Venkataraman V."/>
            <person name="Vinson J."/>
            <person name="Vo A."/>
            <person name="Wade C."/>
            <person name="Wang S."/>
            <person name="Wangchuk T."/>
            <person name="Wangdi T."/>
            <person name="Whittaker C."/>
            <person name="Wilkinson J."/>
            <person name="Wu Y."/>
            <person name="Wyman D."/>
            <person name="Yadav S."/>
            <person name="Yang S."/>
            <person name="Yang X."/>
            <person name="Yeager S."/>
            <person name="Yee E."/>
            <person name="Young G."/>
            <person name="Zainoun J."/>
            <person name="Zembeck L."/>
            <person name="Zimmer A."/>
            <person name="Zody M."/>
            <person name="Lander E."/>
        </authorList>
    </citation>
    <scope>NUCLEOTIDE SEQUENCE [LARGE SCALE GENOMIC DNA]</scope>
</reference>
<protein>
    <submittedName>
        <fullName evidence="1">Uncharacterized protein</fullName>
    </submittedName>
</protein>
<name>H2Y5U5_CIOSA</name>
<dbReference type="InParanoid" id="H2Y5U5"/>
<sequence length="210" mass="24080">MKKLLEFYQSYQDQPSYTNWILLAGRAEILGKKYSSHTERLSLVPCSVVLQQPHRHHNNTGNIFECCKADGFCDFDVQSSISDLLFSFQGPQLRHCDVIDLDNTNDDVISFDPKSRNLARSLIEEIKSSGFVGTPMSTLESKNMDESNSTQDIQRCVRILKEKKMIFSVGYLEPRLVHQDSANPWLSTGLRFKGDRKVQRMQIESELSRV</sequence>
<organism evidence="1 2">
    <name type="scientific">Ciona savignyi</name>
    <name type="common">Pacific transparent sea squirt</name>
    <dbReference type="NCBI Taxonomy" id="51511"/>
    <lineage>
        <taxon>Eukaryota</taxon>
        <taxon>Metazoa</taxon>
        <taxon>Chordata</taxon>
        <taxon>Tunicata</taxon>
        <taxon>Ascidiacea</taxon>
        <taxon>Phlebobranchia</taxon>
        <taxon>Cionidae</taxon>
        <taxon>Ciona</taxon>
    </lineage>
</organism>
<dbReference type="HOGENOM" id="CLU_1312622_0_0_1"/>
<evidence type="ECO:0000313" key="1">
    <source>
        <dbReference type="Ensembl" id="ENSCSAVP00000000693.1"/>
    </source>
</evidence>
<reference evidence="1" key="2">
    <citation type="submission" date="2025-08" db="UniProtKB">
        <authorList>
            <consortium name="Ensembl"/>
        </authorList>
    </citation>
    <scope>IDENTIFICATION</scope>
</reference>
<keyword evidence="2" id="KW-1185">Reference proteome</keyword>
<dbReference type="GeneTree" id="ENSGT00660000097391"/>
<evidence type="ECO:0000313" key="2">
    <source>
        <dbReference type="Proteomes" id="UP000007875"/>
    </source>
</evidence>
<accession>H2Y5U5</accession>
<proteinExistence type="predicted"/>
<dbReference type="AlphaFoldDB" id="H2Y5U5"/>